<dbReference type="AlphaFoldDB" id="A0A2M9ZM56"/>
<proteinExistence type="predicted"/>
<organism evidence="4 6">
    <name type="scientific">Leptospira perolatii</name>
    <dbReference type="NCBI Taxonomy" id="2023191"/>
    <lineage>
        <taxon>Bacteria</taxon>
        <taxon>Pseudomonadati</taxon>
        <taxon>Spirochaetota</taxon>
        <taxon>Spirochaetia</taxon>
        <taxon>Leptospirales</taxon>
        <taxon>Leptospiraceae</taxon>
        <taxon>Leptospira</taxon>
    </lineage>
</organism>
<sequence length="357" mass="41318">MRTICLRKPFLQGFNFAKAKRFFCTVTFVSLFAAIFSFGRLEAQFKIGGSEYSGALWGENELLDPIYYQKGSLLRSEQDFILAAGKTWQGEPPISQGAFQFEGKTISNCGNFNNEAVLLLQTADPVKRAIAIRMLEAGVKFDPAFFAFRYNLGRAYHIEKNYQKAILQFEYGAAEVPQYYRSYIHLGVLYELLNEQIQAVIYYKKAVERNEFQTEALVLLGEHYIKTDLRNRAQIYIKKALSVDEHSPDAKLGLARLEILSGRDYYAYKILRNTDLYDDMGKKRSYNKKFHFFFAETASKIGDYVTAAKEYDELLKFPNDPFFSEFSYKIIQRRRDLAQRFADIKALDEEENNETGK</sequence>
<dbReference type="OrthoDB" id="336640at2"/>
<evidence type="ECO:0000313" key="6">
    <source>
        <dbReference type="Proteomes" id="UP000231990"/>
    </source>
</evidence>
<evidence type="ECO:0000256" key="2">
    <source>
        <dbReference type="SAM" id="Phobius"/>
    </source>
</evidence>
<dbReference type="Pfam" id="PF13432">
    <property type="entry name" value="TPR_16"/>
    <property type="match status" value="1"/>
</dbReference>
<dbReference type="RefSeq" id="WP_100714402.1">
    <property type="nucleotide sequence ID" value="NZ_NPDY01000012.1"/>
</dbReference>
<keyword evidence="1" id="KW-0802">TPR repeat</keyword>
<evidence type="ECO:0000313" key="4">
    <source>
        <dbReference type="EMBL" id="PJZ73146.1"/>
    </source>
</evidence>
<feature type="transmembrane region" description="Helical" evidence="2">
    <location>
        <begin position="21"/>
        <end position="39"/>
    </location>
</feature>
<dbReference type="Gene3D" id="1.25.40.10">
    <property type="entry name" value="Tetratricopeptide repeat domain"/>
    <property type="match status" value="2"/>
</dbReference>
<protein>
    <submittedName>
        <fullName evidence="4">Uncharacterized protein</fullName>
    </submittedName>
</protein>
<accession>A0A2M9ZM56</accession>
<comment type="caution">
    <text evidence="4">The sequence shown here is derived from an EMBL/GenBank/DDBJ whole genome shotgun (WGS) entry which is preliminary data.</text>
</comment>
<keyword evidence="5" id="KW-1185">Reference proteome</keyword>
<evidence type="ECO:0000313" key="3">
    <source>
        <dbReference type="EMBL" id="PJZ69110.1"/>
    </source>
</evidence>
<reference evidence="5 6" key="1">
    <citation type="submission" date="2017-07" db="EMBL/GenBank/DDBJ databases">
        <title>Leptospira spp. isolated from tropical soils.</title>
        <authorList>
            <person name="Thibeaux R."/>
            <person name="Iraola G."/>
            <person name="Ferres I."/>
            <person name="Bierque E."/>
            <person name="Girault D."/>
            <person name="Soupe-Gilbert M.-E."/>
            <person name="Picardeau M."/>
            <person name="Goarant C."/>
        </authorList>
    </citation>
    <scope>NUCLEOTIDE SEQUENCE [LARGE SCALE GENOMIC DNA]</scope>
    <source>
        <strain evidence="4 6">FH1-B-B1</strain>
        <strain evidence="3 5">FH1-B-C1</strain>
    </source>
</reference>
<keyword evidence="2" id="KW-0472">Membrane</keyword>
<dbReference type="SUPFAM" id="SSF48452">
    <property type="entry name" value="TPR-like"/>
    <property type="match status" value="1"/>
</dbReference>
<dbReference type="EMBL" id="NPDZ01000006">
    <property type="protein sequence ID" value="PJZ73146.1"/>
    <property type="molecule type" value="Genomic_DNA"/>
</dbReference>
<feature type="repeat" description="TPR" evidence="1">
    <location>
        <begin position="180"/>
        <end position="213"/>
    </location>
</feature>
<dbReference type="SMART" id="SM00028">
    <property type="entry name" value="TPR"/>
    <property type="match status" value="3"/>
</dbReference>
<dbReference type="InterPro" id="IPR011990">
    <property type="entry name" value="TPR-like_helical_dom_sf"/>
</dbReference>
<dbReference type="InterPro" id="IPR019734">
    <property type="entry name" value="TPR_rpt"/>
</dbReference>
<dbReference type="EMBL" id="NPDY01000012">
    <property type="protein sequence ID" value="PJZ69110.1"/>
    <property type="molecule type" value="Genomic_DNA"/>
</dbReference>
<keyword evidence="2" id="KW-0812">Transmembrane</keyword>
<evidence type="ECO:0000256" key="1">
    <source>
        <dbReference type="PROSITE-ProRule" id="PRU00339"/>
    </source>
</evidence>
<dbReference type="Proteomes" id="UP000231962">
    <property type="component" value="Unassembled WGS sequence"/>
</dbReference>
<gene>
    <name evidence="3" type="ORF">CH360_12575</name>
    <name evidence="4" type="ORF">CH373_11690</name>
</gene>
<evidence type="ECO:0000313" key="5">
    <source>
        <dbReference type="Proteomes" id="UP000231962"/>
    </source>
</evidence>
<dbReference type="Proteomes" id="UP000231990">
    <property type="component" value="Unassembled WGS sequence"/>
</dbReference>
<dbReference type="PROSITE" id="PS50005">
    <property type="entry name" value="TPR"/>
    <property type="match status" value="1"/>
</dbReference>
<keyword evidence="2" id="KW-1133">Transmembrane helix</keyword>
<dbReference type="Pfam" id="PF13181">
    <property type="entry name" value="TPR_8"/>
    <property type="match status" value="1"/>
</dbReference>
<name>A0A2M9ZM56_9LEPT</name>